<gene>
    <name evidence="2" type="ORF">LPTSP2_26300</name>
</gene>
<comment type="caution">
    <text evidence="2">The sequence shown here is derived from an EMBL/GenBank/DDBJ whole genome shotgun (WGS) entry which is preliminary data.</text>
</comment>
<evidence type="ECO:0000313" key="2">
    <source>
        <dbReference type="EMBL" id="GBF43333.1"/>
    </source>
</evidence>
<dbReference type="EMBL" id="BFAZ01000009">
    <property type="protein sequence ID" value="GBF43333.1"/>
    <property type="molecule type" value="Genomic_DNA"/>
</dbReference>
<dbReference type="InterPro" id="IPR011047">
    <property type="entry name" value="Quinoprotein_ADH-like_sf"/>
</dbReference>
<proteinExistence type="predicted"/>
<sequence>MRYTSLVLSFVFISLATNAQSVVKFPTIPNEGSNFTNSESSWSIQSRITPSIDGQTIYNIRYHADGKSAIIGTTDFYLFRISLLDGSMIWKTEAKMFYQKEFDGPKIFDVSPDGKSFLSFGQTNPNVQSSERYLLIRSTDTGGITKVFKPEFSLFHSITADIDYRYPGDAVKLSREESGLAPNWILTIDSAKFIDQGKRILASYKHNMDGPHFYDRRLIVYDTMTGKKINDFQLTADPNTADWTQPAGFEIAHYQFPYQYLEKRNTILYGNAHGRIHELNETNMNQNSKISLVEEKPAGPIIYIPESDSEDLQVKDRQTIRSMAITPDGNTLYCSGGVESGYIQLYAFNLISKKEIFKSPIMDVGEILAPSSQILVLGGFTSSGKFYIVDTKKGELLFVSDDNENYIHPNLFITHPKQKEILALSTGNQIVILRPQGGTSSW</sequence>
<dbReference type="Proteomes" id="UP000245206">
    <property type="component" value="Unassembled WGS sequence"/>
</dbReference>
<protein>
    <recommendedName>
        <fullName evidence="4">Lipoprotein</fullName>
    </recommendedName>
</protein>
<evidence type="ECO:0000313" key="3">
    <source>
        <dbReference type="Proteomes" id="UP000245206"/>
    </source>
</evidence>
<reference evidence="3" key="1">
    <citation type="journal article" date="2019" name="Microbiol. Immunol.">
        <title>Molecular and phenotypic characterization of Leptospira johnsonii sp. nov., Leptospira ellinghausenii sp. nov. and Leptospira ryugenii sp. nov. isolated from soil and water in Japan.</title>
        <authorList>
            <person name="Masuzawa T."/>
            <person name="Saito M."/>
            <person name="Nakao R."/>
            <person name="Nikaido Y."/>
            <person name="Matsumoto M."/>
            <person name="Ogawa M."/>
            <person name="Yokoyama M."/>
            <person name="Hidaka Y."/>
            <person name="Tomita J."/>
            <person name="Sakakibara K."/>
            <person name="Suzuki K."/>
            <person name="Yasuda S."/>
            <person name="Sato H."/>
            <person name="Yamaguchi M."/>
            <person name="Yoshida S.I."/>
            <person name="Koizumi N."/>
            <person name="Kawamura Y."/>
        </authorList>
    </citation>
    <scope>NUCLEOTIDE SEQUENCE [LARGE SCALE GENOMIC DNA]</scope>
    <source>
        <strain evidence="3">E18</strain>
    </source>
</reference>
<keyword evidence="1" id="KW-0732">Signal</keyword>
<evidence type="ECO:0008006" key="4">
    <source>
        <dbReference type="Google" id="ProtNLM"/>
    </source>
</evidence>
<dbReference type="Gene3D" id="2.130.10.10">
    <property type="entry name" value="YVTN repeat-like/Quinoprotein amine dehydrogenase"/>
    <property type="match status" value="1"/>
</dbReference>
<feature type="signal peptide" evidence="1">
    <location>
        <begin position="1"/>
        <end position="19"/>
    </location>
</feature>
<feature type="chain" id="PRO_5015169671" description="Lipoprotein" evidence="1">
    <location>
        <begin position="20"/>
        <end position="442"/>
    </location>
</feature>
<dbReference type="OrthoDB" id="314564at2"/>
<name>A0A2P2DFD2_9LEPT</name>
<keyword evidence="3" id="KW-1185">Reference proteome</keyword>
<evidence type="ECO:0000256" key="1">
    <source>
        <dbReference type="SAM" id="SignalP"/>
    </source>
</evidence>
<accession>A0A2P2DFD2</accession>
<dbReference type="InterPro" id="IPR015943">
    <property type="entry name" value="WD40/YVTN_repeat-like_dom_sf"/>
</dbReference>
<dbReference type="AlphaFoldDB" id="A0A2P2DFD2"/>
<dbReference type="SUPFAM" id="SSF50998">
    <property type="entry name" value="Quinoprotein alcohol dehydrogenase-like"/>
    <property type="match status" value="1"/>
</dbReference>
<organism evidence="2 3">
    <name type="scientific">Leptospira ellinghausenii</name>
    <dbReference type="NCBI Taxonomy" id="1917822"/>
    <lineage>
        <taxon>Bacteria</taxon>
        <taxon>Pseudomonadati</taxon>
        <taxon>Spirochaetota</taxon>
        <taxon>Spirochaetia</taxon>
        <taxon>Leptospirales</taxon>
        <taxon>Leptospiraceae</taxon>
        <taxon>Leptospira</taxon>
    </lineage>
</organism>